<evidence type="ECO:0000313" key="2">
    <source>
        <dbReference type="EnsemblMetazoa" id="G8808.1:cds"/>
    </source>
</evidence>
<feature type="signal peptide" evidence="1">
    <location>
        <begin position="1"/>
        <end position="15"/>
    </location>
</feature>
<organism evidence="2 3">
    <name type="scientific">Magallana gigas</name>
    <name type="common">Pacific oyster</name>
    <name type="synonym">Crassostrea gigas</name>
    <dbReference type="NCBI Taxonomy" id="29159"/>
    <lineage>
        <taxon>Eukaryota</taxon>
        <taxon>Metazoa</taxon>
        <taxon>Spiralia</taxon>
        <taxon>Lophotrochozoa</taxon>
        <taxon>Mollusca</taxon>
        <taxon>Bivalvia</taxon>
        <taxon>Autobranchia</taxon>
        <taxon>Pteriomorphia</taxon>
        <taxon>Ostreida</taxon>
        <taxon>Ostreoidea</taxon>
        <taxon>Ostreidae</taxon>
        <taxon>Magallana</taxon>
    </lineage>
</organism>
<sequence>MNWMLYICLVKVSHCYVNVALNKPAYQQNPFNPNDSTDTIPSVFTAVCPVHGQYVIYYNERLTGKTYPDNYRPTAENNLCEIEVYGCPDSGCYGSTNTSLPCPDDNCHYCHKETGTCQVCHPGYKGQNCKLECNTGEYGINCSKSCDVDRVVRGQGVGGQRRVRRASCMTRGRGLITRRSPGRGGRDQTPNRAEIATARVERSKELKARSALITFLKKVCESCSLMSPKSIQL</sequence>
<evidence type="ECO:0000313" key="3">
    <source>
        <dbReference type="Proteomes" id="UP000005408"/>
    </source>
</evidence>
<accession>A0A8W8NWD9</accession>
<reference evidence="2" key="1">
    <citation type="submission" date="2022-08" db="UniProtKB">
        <authorList>
            <consortium name="EnsemblMetazoa"/>
        </authorList>
    </citation>
    <scope>IDENTIFICATION</scope>
    <source>
        <strain evidence="2">05x7-T-G4-1.051#20</strain>
    </source>
</reference>
<name>A0A8W8NWD9_MAGGI</name>
<feature type="chain" id="PRO_5036485930" evidence="1">
    <location>
        <begin position="16"/>
        <end position="233"/>
    </location>
</feature>
<protein>
    <submittedName>
        <fullName evidence="2">Uncharacterized protein</fullName>
    </submittedName>
</protein>
<dbReference type="EnsemblMetazoa" id="G8808.1">
    <property type="protein sequence ID" value="G8808.1:cds"/>
    <property type="gene ID" value="G8808"/>
</dbReference>
<keyword evidence="1" id="KW-0732">Signal</keyword>
<dbReference type="Gene3D" id="2.170.300.10">
    <property type="entry name" value="Tie2 ligand-binding domain superfamily"/>
    <property type="match status" value="1"/>
</dbReference>
<dbReference type="Proteomes" id="UP000005408">
    <property type="component" value="Unassembled WGS sequence"/>
</dbReference>
<proteinExistence type="predicted"/>
<keyword evidence="3" id="KW-1185">Reference proteome</keyword>
<dbReference type="AlphaFoldDB" id="A0A8W8NWD9"/>
<evidence type="ECO:0000256" key="1">
    <source>
        <dbReference type="SAM" id="SignalP"/>
    </source>
</evidence>